<evidence type="ECO:0000313" key="3">
    <source>
        <dbReference type="EMBL" id="GEN89128.1"/>
    </source>
</evidence>
<proteinExistence type="predicted"/>
<dbReference type="PANTHER" id="PTHR45033:SF3">
    <property type="entry name" value="DEHYDROGENASE, PUTATIVE (AFU_ORTHOLOGUE AFUA_2G13270)-RELATED"/>
    <property type="match status" value="1"/>
</dbReference>
<name>A0A511ZNW4_9BACI</name>
<keyword evidence="4" id="KW-1185">Reference proteome</keyword>
<accession>A0A511ZNW4</accession>
<comment type="caution">
    <text evidence="3">The sequence shown here is derived from an EMBL/GenBank/DDBJ whole genome shotgun (WGS) entry which is preliminary data.</text>
</comment>
<dbReference type="SUPFAM" id="SSF50129">
    <property type="entry name" value="GroES-like"/>
    <property type="match status" value="1"/>
</dbReference>
<dbReference type="GO" id="GO:0016491">
    <property type="term" value="F:oxidoreductase activity"/>
    <property type="evidence" value="ECO:0007669"/>
    <property type="project" value="InterPro"/>
</dbReference>
<dbReference type="SUPFAM" id="SSF51735">
    <property type="entry name" value="NAD(P)-binding Rossmann-fold domains"/>
    <property type="match status" value="1"/>
</dbReference>
<dbReference type="PANTHER" id="PTHR45033">
    <property type="match status" value="1"/>
</dbReference>
<dbReference type="AlphaFoldDB" id="A0A511ZNW4"/>
<keyword evidence="1" id="KW-0472">Membrane</keyword>
<dbReference type="OrthoDB" id="9787435at2"/>
<dbReference type="Gene3D" id="3.40.50.720">
    <property type="entry name" value="NAD(P)-binding Rossmann-like Domain"/>
    <property type="match status" value="1"/>
</dbReference>
<evidence type="ECO:0000256" key="1">
    <source>
        <dbReference type="SAM" id="Phobius"/>
    </source>
</evidence>
<feature type="transmembrane region" description="Helical" evidence="1">
    <location>
        <begin position="126"/>
        <end position="146"/>
    </location>
</feature>
<dbReference type="Gene3D" id="3.90.180.10">
    <property type="entry name" value="Medium-chain alcohol dehydrogenases, catalytic domain"/>
    <property type="match status" value="1"/>
</dbReference>
<keyword evidence="1" id="KW-1133">Transmembrane helix</keyword>
<gene>
    <name evidence="3" type="ORF">OSO01_38670</name>
</gene>
<dbReference type="EMBL" id="BJYM01000019">
    <property type="protein sequence ID" value="GEN89128.1"/>
    <property type="molecule type" value="Genomic_DNA"/>
</dbReference>
<dbReference type="InterPro" id="IPR020843">
    <property type="entry name" value="ER"/>
</dbReference>
<dbReference type="Pfam" id="PF00107">
    <property type="entry name" value="ADH_zinc_N"/>
    <property type="match status" value="1"/>
</dbReference>
<reference evidence="3 4" key="1">
    <citation type="submission" date="2019-07" db="EMBL/GenBank/DDBJ databases">
        <title>Whole genome shotgun sequence of Oceanobacillus sojae NBRC 105379.</title>
        <authorList>
            <person name="Hosoyama A."/>
            <person name="Uohara A."/>
            <person name="Ohji S."/>
            <person name="Ichikawa N."/>
        </authorList>
    </citation>
    <scope>NUCLEOTIDE SEQUENCE [LARGE SCALE GENOMIC DNA]</scope>
    <source>
        <strain evidence="3 4">NBRC 105379</strain>
    </source>
</reference>
<feature type="transmembrane region" description="Helical" evidence="1">
    <location>
        <begin position="158"/>
        <end position="179"/>
    </location>
</feature>
<dbReference type="InterPro" id="IPR011032">
    <property type="entry name" value="GroES-like_sf"/>
</dbReference>
<dbReference type="Proteomes" id="UP000321558">
    <property type="component" value="Unassembled WGS sequence"/>
</dbReference>
<sequence>MKAVVYQSQKGLSYQEAENKRPEPGEVKIKLKSAGLNRRDLFVMNQKRSQETSYIPGSDGAGIITELGKDVTGFNLYDEALINPSLDWHALKDVPETPHILGSPSNGTFAEYIVISSKNIVKKPAYLSWAEAGVLSLSALTAYRALFTKGQLKTGQHLFIPGIGSGVATYALLFAKAIGTKVSVTSRDKAKLHKAKALGADQLLPTESDWKTELREDKFDVILDSIGAALFPKYFDVLKPDGNLVHFGASSGDNITLSLRSLFYPQFNILGTSMGSAVEFEQMIQFISHYSIKPVVDSVYPLIEIERAMERMQSGNQFGNISLAME</sequence>
<dbReference type="SMART" id="SM00829">
    <property type="entry name" value="PKS_ER"/>
    <property type="match status" value="1"/>
</dbReference>
<evidence type="ECO:0000259" key="2">
    <source>
        <dbReference type="SMART" id="SM00829"/>
    </source>
</evidence>
<protein>
    <submittedName>
        <fullName evidence="3">Alcohol dehydrogenase</fullName>
    </submittedName>
</protein>
<keyword evidence="1" id="KW-0812">Transmembrane</keyword>
<evidence type="ECO:0000313" key="4">
    <source>
        <dbReference type="Proteomes" id="UP000321558"/>
    </source>
</evidence>
<dbReference type="Pfam" id="PF08240">
    <property type="entry name" value="ADH_N"/>
    <property type="match status" value="1"/>
</dbReference>
<dbReference type="RefSeq" id="WP_147212056.1">
    <property type="nucleotide sequence ID" value="NZ_BJYM01000019.1"/>
</dbReference>
<dbReference type="InterPro" id="IPR052711">
    <property type="entry name" value="Zinc_ADH-like"/>
</dbReference>
<dbReference type="InterPro" id="IPR013154">
    <property type="entry name" value="ADH-like_N"/>
</dbReference>
<dbReference type="InterPro" id="IPR013149">
    <property type="entry name" value="ADH-like_C"/>
</dbReference>
<organism evidence="3 4">
    <name type="scientific">Oceanobacillus sojae</name>
    <dbReference type="NCBI Taxonomy" id="582851"/>
    <lineage>
        <taxon>Bacteria</taxon>
        <taxon>Bacillati</taxon>
        <taxon>Bacillota</taxon>
        <taxon>Bacilli</taxon>
        <taxon>Bacillales</taxon>
        <taxon>Bacillaceae</taxon>
        <taxon>Oceanobacillus</taxon>
    </lineage>
</organism>
<feature type="domain" description="Enoyl reductase (ER)" evidence="2">
    <location>
        <begin position="8"/>
        <end position="323"/>
    </location>
</feature>
<dbReference type="InterPro" id="IPR036291">
    <property type="entry name" value="NAD(P)-bd_dom_sf"/>
</dbReference>